<sequence>MFLGLQMAPPAKILGSLPPRAGHTDGQPYTFRRRAPVNYQIPPPLRSRVKAPVSTVMVAVWEAALAQESDARVGWHARASSLDGVEAYLVKTHGQQQANQILADIDRRISATPSFPGLRRFPQGRGFKQWTGDDSKALMKVYLPALSGHVPSRMVQAIRAFLEFCYLTRRNVHDEATLRDLENALKRFHAFRTIFQETGVRPEGFSLPRQHALTHYHTHIRLFGAPNGLCSSITESKHIKAVKEPWRRSNHFEAIMQMMVTNQRLDQLSAMRVDYMSRGMLDSSQDPATQAPLSQRGHEHHGVRSTSPTPPQEKSQEPVPGVSVSERDDDGDVDGPSVLGYVRLAKKPAQGYPRDVQALGNQIECQELQELICRFLHSVSHSENADIVLPLEECPQFSGLIQVYHSAVAVYSDSKNPFYAGHFCTKH</sequence>
<reference evidence="1 2" key="1">
    <citation type="journal article" date="2021" name="Appl. Environ. Microbiol.">
        <title>Genetic linkage and physical mapping for an oyster mushroom Pleurotus cornucopiae and QTL analysis for the trait cap color.</title>
        <authorList>
            <person name="Zhang Y."/>
            <person name="Gao W."/>
            <person name="Sonnenberg A."/>
            <person name="Chen Q."/>
            <person name="Zhang J."/>
            <person name="Huang C."/>
        </authorList>
    </citation>
    <scope>NUCLEOTIDE SEQUENCE [LARGE SCALE GENOMIC DNA]</scope>
    <source>
        <strain evidence="1">CCMSSC00406</strain>
    </source>
</reference>
<name>A0ACB7JCX9_PLECO</name>
<dbReference type="Proteomes" id="UP000824881">
    <property type="component" value="Unassembled WGS sequence"/>
</dbReference>
<accession>A0ACB7JCX9</accession>
<evidence type="ECO:0000313" key="1">
    <source>
        <dbReference type="EMBL" id="KAG9227278.1"/>
    </source>
</evidence>
<proteinExistence type="predicted"/>
<organism evidence="1 2">
    <name type="scientific">Pleurotus cornucopiae</name>
    <name type="common">Cornucopia mushroom</name>
    <dbReference type="NCBI Taxonomy" id="5321"/>
    <lineage>
        <taxon>Eukaryota</taxon>
        <taxon>Fungi</taxon>
        <taxon>Dikarya</taxon>
        <taxon>Basidiomycota</taxon>
        <taxon>Agaricomycotina</taxon>
        <taxon>Agaricomycetes</taxon>
        <taxon>Agaricomycetidae</taxon>
        <taxon>Agaricales</taxon>
        <taxon>Pleurotineae</taxon>
        <taxon>Pleurotaceae</taxon>
        <taxon>Pleurotus</taxon>
    </lineage>
</organism>
<keyword evidence="2" id="KW-1185">Reference proteome</keyword>
<protein>
    <submittedName>
        <fullName evidence="1">Uncharacterized protein</fullName>
    </submittedName>
</protein>
<evidence type="ECO:0000313" key="2">
    <source>
        <dbReference type="Proteomes" id="UP000824881"/>
    </source>
</evidence>
<dbReference type="EMBL" id="WQMT02000001">
    <property type="protein sequence ID" value="KAG9227278.1"/>
    <property type="molecule type" value="Genomic_DNA"/>
</dbReference>
<comment type="caution">
    <text evidence="1">The sequence shown here is derived from an EMBL/GenBank/DDBJ whole genome shotgun (WGS) entry which is preliminary data.</text>
</comment>
<gene>
    <name evidence="1" type="ORF">CCMSSC00406_0004183</name>
</gene>